<comment type="caution">
    <text evidence="9">The sequence shown here is derived from an EMBL/GenBank/DDBJ whole genome shotgun (WGS) entry which is preliminary data.</text>
</comment>
<name>A0ABT1LRH6_9MICC</name>
<keyword evidence="6 7" id="KW-0472">Membrane</keyword>
<proteinExistence type="inferred from homology"/>
<comment type="similarity">
    <text evidence="7">Belongs to the binding-protein-dependent transport system permease family.</text>
</comment>
<dbReference type="Gene3D" id="1.10.3720.10">
    <property type="entry name" value="MetI-like"/>
    <property type="match status" value="1"/>
</dbReference>
<evidence type="ECO:0000256" key="2">
    <source>
        <dbReference type="ARBA" id="ARBA00022448"/>
    </source>
</evidence>
<keyword evidence="2 7" id="KW-0813">Transport</keyword>
<dbReference type="SUPFAM" id="SSF161098">
    <property type="entry name" value="MetI-like"/>
    <property type="match status" value="1"/>
</dbReference>
<dbReference type="InterPro" id="IPR035906">
    <property type="entry name" value="MetI-like_sf"/>
</dbReference>
<comment type="subcellular location">
    <subcellularLocation>
        <location evidence="1 7">Cell membrane</location>
        <topology evidence="1 7">Multi-pass membrane protein</topology>
    </subcellularLocation>
</comment>
<dbReference type="RefSeq" id="WP_246848604.1">
    <property type="nucleotide sequence ID" value="NZ_JANCLV010000011.1"/>
</dbReference>
<dbReference type="PANTHER" id="PTHR30193:SF41">
    <property type="entry name" value="DIACETYLCHITOBIOSE UPTAKE SYSTEM PERMEASE PROTEIN NGCF"/>
    <property type="match status" value="1"/>
</dbReference>
<reference evidence="9 10" key="1">
    <citation type="submission" date="2022-06" db="EMBL/GenBank/DDBJ databases">
        <title>Pseudarthrobacter sp. strain RMG13 Genome sequencing and assembly.</title>
        <authorList>
            <person name="Kim I."/>
        </authorList>
    </citation>
    <scope>NUCLEOTIDE SEQUENCE [LARGE SCALE GENOMIC DNA]</scope>
    <source>
        <strain evidence="9 10">RMG13</strain>
    </source>
</reference>
<feature type="domain" description="ABC transmembrane type-1" evidence="8">
    <location>
        <begin position="84"/>
        <end position="295"/>
    </location>
</feature>
<evidence type="ECO:0000256" key="4">
    <source>
        <dbReference type="ARBA" id="ARBA00022692"/>
    </source>
</evidence>
<gene>
    <name evidence="9" type="ORF">NFC73_15075</name>
</gene>
<protein>
    <submittedName>
        <fullName evidence="9">Sugar ABC transporter permease</fullName>
    </submittedName>
</protein>
<dbReference type="InterPro" id="IPR051393">
    <property type="entry name" value="ABC_transporter_permease"/>
</dbReference>
<feature type="transmembrane region" description="Helical" evidence="7">
    <location>
        <begin position="274"/>
        <end position="294"/>
    </location>
</feature>
<evidence type="ECO:0000256" key="5">
    <source>
        <dbReference type="ARBA" id="ARBA00022989"/>
    </source>
</evidence>
<feature type="transmembrane region" description="Helical" evidence="7">
    <location>
        <begin position="24"/>
        <end position="53"/>
    </location>
</feature>
<evidence type="ECO:0000313" key="10">
    <source>
        <dbReference type="Proteomes" id="UP001524318"/>
    </source>
</evidence>
<accession>A0ABT1LRH6</accession>
<dbReference type="PANTHER" id="PTHR30193">
    <property type="entry name" value="ABC TRANSPORTER PERMEASE PROTEIN"/>
    <property type="match status" value="1"/>
</dbReference>
<evidence type="ECO:0000256" key="3">
    <source>
        <dbReference type="ARBA" id="ARBA00022475"/>
    </source>
</evidence>
<dbReference type="CDD" id="cd06261">
    <property type="entry name" value="TM_PBP2"/>
    <property type="match status" value="1"/>
</dbReference>
<keyword evidence="10" id="KW-1185">Reference proteome</keyword>
<organism evidence="9 10">
    <name type="scientific">Pseudarthrobacter humi</name>
    <dbReference type="NCBI Taxonomy" id="2952523"/>
    <lineage>
        <taxon>Bacteria</taxon>
        <taxon>Bacillati</taxon>
        <taxon>Actinomycetota</taxon>
        <taxon>Actinomycetes</taxon>
        <taxon>Micrococcales</taxon>
        <taxon>Micrococcaceae</taxon>
        <taxon>Pseudarthrobacter</taxon>
    </lineage>
</organism>
<dbReference type="Pfam" id="PF00528">
    <property type="entry name" value="BPD_transp_1"/>
    <property type="match status" value="1"/>
</dbReference>
<evidence type="ECO:0000313" key="9">
    <source>
        <dbReference type="EMBL" id="MCP9001035.1"/>
    </source>
</evidence>
<dbReference type="InterPro" id="IPR000515">
    <property type="entry name" value="MetI-like"/>
</dbReference>
<feature type="transmembrane region" description="Helical" evidence="7">
    <location>
        <begin position="121"/>
        <end position="141"/>
    </location>
</feature>
<dbReference type="EMBL" id="JANCLV010000011">
    <property type="protein sequence ID" value="MCP9001035.1"/>
    <property type="molecule type" value="Genomic_DNA"/>
</dbReference>
<keyword evidence="4 7" id="KW-0812">Transmembrane</keyword>
<feature type="transmembrane region" description="Helical" evidence="7">
    <location>
        <begin position="88"/>
        <end position="109"/>
    </location>
</feature>
<evidence type="ECO:0000259" key="8">
    <source>
        <dbReference type="PROSITE" id="PS50928"/>
    </source>
</evidence>
<dbReference type="PROSITE" id="PS50928">
    <property type="entry name" value="ABC_TM1"/>
    <property type="match status" value="1"/>
</dbReference>
<evidence type="ECO:0000256" key="1">
    <source>
        <dbReference type="ARBA" id="ARBA00004651"/>
    </source>
</evidence>
<sequence length="307" mass="33616">MSSATRTRAMTRPVRRRLDGGDRWIGLAFVAPQFIGVLVLGIIPFIAVIWYSLNEWTPLTGTFNFIGIDNYTQLFGDQRFYNSLRSSFLFGAGIVTLNLVLALSLALLLNNRMRGIATFRAFFFSPVVVSIISWSIVWNFLLAPEGGLNGMLAMFGIDGAGWLTSPATALPSVVVIQVFKGVGMNMVLFLAALQGVPGEIKEAARLDGAGPRRSFFSITLPMISPTVLLAGILTTIGSLEVFAPIQLLTQGGPADSTLILPYFLYQTAFQQQQFGYASAIGVVLFTVILVLTMVQWMSRKKWVNDEN</sequence>
<feature type="transmembrane region" description="Helical" evidence="7">
    <location>
        <begin position="214"/>
        <end position="239"/>
    </location>
</feature>
<keyword evidence="5 7" id="KW-1133">Transmembrane helix</keyword>
<dbReference type="Proteomes" id="UP001524318">
    <property type="component" value="Unassembled WGS sequence"/>
</dbReference>
<evidence type="ECO:0000256" key="6">
    <source>
        <dbReference type="ARBA" id="ARBA00023136"/>
    </source>
</evidence>
<evidence type="ECO:0000256" key="7">
    <source>
        <dbReference type="RuleBase" id="RU363032"/>
    </source>
</evidence>
<keyword evidence="3" id="KW-1003">Cell membrane</keyword>